<evidence type="ECO:0000259" key="11">
    <source>
        <dbReference type="PROSITE" id="PS50110"/>
    </source>
</evidence>
<comment type="caution">
    <text evidence="12">The sequence shown here is derived from an EMBL/GenBank/DDBJ whole genome shotgun (WGS) entry which is preliminary data.</text>
</comment>
<dbReference type="GO" id="GO:0043565">
    <property type="term" value="F:sequence-specific DNA binding"/>
    <property type="evidence" value="ECO:0007669"/>
    <property type="project" value="InterPro"/>
</dbReference>
<keyword evidence="7" id="KW-0804">Transcription</keyword>
<protein>
    <recommendedName>
        <fullName evidence="14">DNA-binding response regulator</fullName>
    </recommendedName>
</protein>
<dbReference type="PRINTS" id="PR00032">
    <property type="entry name" value="HTHARAC"/>
</dbReference>
<accession>A0A1V4DEY8</accession>
<keyword evidence="6" id="KW-0238">DNA-binding</keyword>
<dbReference type="CDD" id="cd17536">
    <property type="entry name" value="REC_YesN-like"/>
    <property type="match status" value="1"/>
</dbReference>
<dbReference type="PROSITE" id="PS00041">
    <property type="entry name" value="HTH_ARAC_FAMILY_1"/>
    <property type="match status" value="1"/>
</dbReference>
<keyword evidence="2" id="KW-0963">Cytoplasm</keyword>
<dbReference type="PANTHER" id="PTHR42713:SF3">
    <property type="entry name" value="TRANSCRIPTIONAL REGULATORY PROTEIN HPTR"/>
    <property type="match status" value="1"/>
</dbReference>
<dbReference type="GO" id="GO:0003700">
    <property type="term" value="F:DNA-binding transcription factor activity"/>
    <property type="evidence" value="ECO:0007669"/>
    <property type="project" value="InterPro"/>
</dbReference>
<dbReference type="Gene3D" id="3.40.50.2300">
    <property type="match status" value="1"/>
</dbReference>
<dbReference type="Gene3D" id="1.10.10.60">
    <property type="entry name" value="Homeodomain-like"/>
    <property type="match status" value="2"/>
</dbReference>
<dbReference type="Pfam" id="PF00072">
    <property type="entry name" value="Response_reg"/>
    <property type="match status" value="1"/>
</dbReference>
<dbReference type="PANTHER" id="PTHR42713">
    <property type="entry name" value="HISTIDINE KINASE-RELATED"/>
    <property type="match status" value="1"/>
</dbReference>
<dbReference type="PROSITE" id="PS01124">
    <property type="entry name" value="HTH_ARAC_FAMILY_2"/>
    <property type="match status" value="1"/>
</dbReference>
<evidence type="ECO:0000256" key="6">
    <source>
        <dbReference type="ARBA" id="ARBA00023125"/>
    </source>
</evidence>
<dbReference type="GO" id="GO:0005737">
    <property type="term" value="C:cytoplasm"/>
    <property type="evidence" value="ECO:0007669"/>
    <property type="project" value="UniProtKB-SubCell"/>
</dbReference>
<evidence type="ECO:0000256" key="4">
    <source>
        <dbReference type="ARBA" id="ARBA00023012"/>
    </source>
</evidence>
<comment type="subcellular location">
    <subcellularLocation>
        <location evidence="1">Cytoplasm</location>
    </subcellularLocation>
</comment>
<dbReference type="InterPro" id="IPR020449">
    <property type="entry name" value="Tscrpt_reg_AraC-type_HTH"/>
</dbReference>
<sequence>MYSVLLVDDEYMILEGLKKIIPWNDLGFDVVSTCRRTDDAIRYLDSHSVDLVITDVNMPEKSGIDLIHYMKEKGITSEILILSGYQEFMYVKQGLELGIKGYLLKPVDKNELTEKVMMIKEELNHDRQEKQKERLYNEMLLIRWLNDELNESEYHNFIQHFDVDKLDDYAVIICANDIYTDTIRQYSLAMGQKLCVIQENEDTFYTIIIYHGSKNGLSTFLLQMDQTIEEDYQLSVGELVQEWENVYESYEQALAMMTFSVFYDNKQVLSNSSKNVFNLLDDETFEFMSFNKALMVGDMNETIIKLKGIFSQMRQLAFLPDNVRHVSFLLFTDIYRRFPSLSVAIYNETLEKIKQSHSIKELEDWLIYLLELTESMDGKVQRYSELVQKCMDIIDKDFKEDLTLKRLSEELHVNSVYLGQLVKKETGRSFAQVLNQLRIEKAQDMLLNTNLTINEISFEIGYNNMTYFLKMFRKLNGMTPKEFREKYQK</sequence>
<evidence type="ECO:0000256" key="1">
    <source>
        <dbReference type="ARBA" id="ARBA00004496"/>
    </source>
</evidence>
<keyword evidence="4" id="KW-0902">Two-component regulatory system</keyword>
<dbReference type="SMART" id="SM00342">
    <property type="entry name" value="HTH_ARAC"/>
    <property type="match status" value="1"/>
</dbReference>
<organism evidence="12 13">
    <name type="scientific">Vagococcus martis</name>
    <dbReference type="NCBI Taxonomy" id="1768210"/>
    <lineage>
        <taxon>Bacteria</taxon>
        <taxon>Bacillati</taxon>
        <taxon>Bacillota</taxon>
        <taxon>Bacilli</taxon>
        <taxon>Lactobacillales</taxon>
        <taxon>Enterococcaceae</taxon>
        <taxon>Vagococcus</taxon>
    </lineage>
</organism>
<dbReference type="GO" id="GO:0000160">
    <property type="term" value="P:phosphorelay signal transduction system"/>
    <property type="evidence" value="ECO:0007669"/>
    <property type="project" value="UniProtKB-KW"/>
</dbReference>
<dbReference type="InterPro" id="IPR011006">
    <property type="entry name" value="CheY-like_superfamily"/>
</dbReference>
<proteinExistence type="predicted"/>
<gene>
    <name evidence="12" type="ORF">BW731_02330</name>
</gene>
<feature type="modified residue" description="4-aspartylphosphate" evidence="8">
    <location>
        <position position="55"/>
    </location>
</feature>
<dbReference type="EMBL" id="MVAB01000001">
    <property type="protein sequence ID" value="OPF87124.1"/>
    <property type="molecule type" value="Genomic_DNA"/>
</dbReference>
<dbReference type="InterPro" id="IPR051552">
    <property type="entry name" value="HptR"/>
</dbReference>
<keyword evidence="9" id="KW-0175">Coiled coil</keyword>
<evidence type="ECO:0000256" key="5">
    <source>
        <dbReference type="ARBA" id="ARBA00023015"/>
    </source>
</evidence>
<dbReference type="SMART" id="SM00448">
    <property type="entry name" value="REC"/>
    <property type="match status" value="1"/>
</dbReference>
<feature type="domain" description="HTH araC/xylS-type" evidence="10">
    <location>
        <begin position="388"/>
        <end position="486"/>
    </location>
</feature>
<dbReference type="SUPFAM" id="SSF52172">
    <property type="entry name" value="CheY-like"/>
    <property type="match status" value="1"/>
</dbReference>
<reference evidence="12 13" key="1">
    <citation type="submission" date="2017-02" db="EMBL/GenBank/DDBJ databases">
        <title>Vagococcus cremeus sp. nov., isolated from the small intestine of a marten, Martes flavigula.</title>
        <authorList>
            <person name="Tak E.J."/>
            <person name="Bae J.-W."/>
        </authorList>
    </citation>
    <scope>NUCLEOTIDE SEQUENCE [LARGE SCALE GENOMIC DNA]</scope>
    <source>
        <strain evidence="12 13">D7T301</strain>
    </source>
</reference>
<evidence type="ECO:0000256" key="3">
    <source>
        <dbReference type="ARBA" id="ARBA00022553"/>
    </source>
</evidence>
<dbReference type="InterPro" id="IPR018060">
    <property type="entry name" value="HTH_AraC"/>
</dbReference>
<feature type="domain" description="Response regulatory" evidence="11">
    <location>
        <begin position="3"/>
        <end position="120"/>
    </location>
</feature>
<dbReference type="SUPFAM" id="SSF46689">
    <property type="entry name" value="Homeodomain-like"/>
    <property type="match status" value="1"/>
</dbReference>
<evidence type="ECO:0000313" key="12">
    <source>
        <dbReference type="EMBL" id="OPF87124.1"/>
    </source>
</evidence>
<evidence type="ECO:0000259" key="10">
    <source>
        <dbReference type="PROSITE" id="PS01124"/>
    </source>
</evidence>
<keyword evidence="5" id="KW-0805">Transcription regulation</keyword>
<dbReference type="InterPro" id="IPR018062">
    <property type="entry name" value="HTH_AraC-typ_CS"/>
</dbReference>
<evidence type="ECO:0000256" key="7">
    <source>
        <dbReference type="ARBA" id="ARBA00023163"/>
    </source>
</evidence>
<keyword evidence="13" id="KW-1185">Reference proteome</keyword>
<dbReference type="InterPro" id="IPR001789">
    <property type="entry name" value="Sig_transdc_resp-reg_receiver"/>
</dbReference>
<dbReference type="Pfam" id="PF12833">
    <property type="entry name" value="HTH_18"/>
    <property type="match status" value="1"/>
</dbReference>
<evidence type="ECO:0000313" key="13">
    <source>
        <dbReference type="Proteomes" id="UP000189970"/>
    </source>
</evidence>
<dbReference type="AlphaFoldDB" id="A0A1V4DEY8"/>
<evidence type="ECO:0000256" key="9">
    <source>
        <dbReference type="SAM" id="Coils"/>
    </source>
</evidence>
<name>A0A1V4DEY8_9ENTE</name>
<feature type="coiled-coil region" evidence="9">
    <location>
        <begin position="109"/>
        <end position="138"/>
    </location>
</feature>
<dbReference type="InterPro" id="IPR009057">
    <property type="entry name" value="Homeodomain-like_sf"/>
</dbReference>
<keyword evidence="3 8" id="KW-0597">Phosphoprotein</keyword>
<dbReference type="PROSITE" id="PS50110">
    <property type="entry name" value="RESPONSE_REGULATORY"/>
    <property type="match status" value="1"/>
</dbReference>
<evidence type="ECO:0008006" key="14">
    <source>
        <dbReference type="Google" id="ProtNLM"/>
    </source>
</evidence>
<dbReference type="Proteomes" id="UP000189970">
    <property type="component" value="Unassembled WGS sequence"/>
</dbReference>
<evidence type="ECO:0000256" key="2">
    <source>
        <dbReference type="ARBA" id="ARBA00022490"/>
    </source>
</evidence>
<evidence type="ECO:0000256" key="8">
    <source>
        <dbReference type="PROSITE-ProRule" id="PRU00169"/>
    </source>
</evidence>
<dbReference type="RefSeq" id="WP_079345363.1">
    <property type="nucleotide sequence ID" value="NZ_MVAB01000001.1"/>
</dbReference>